<evidence type="ECO:0000256" key="5">
    <source>
        <dbReference type="ARBA" id="ARBA00022617"/>
    </source>
</evidence>
<dbReference type="FunFam" id="1.10.630.10:FF:000097">
    <property type="entry name" value="Cytochrome P-450 19"/>
    <property type="match status" value="1"/>
</dbReference>
<evidence type="ECO:0000313" key="15">
    <source>
        <dbReference type="EMBL" id="BBH08209.1"/>
    </source>
</evidence>
<keyword evidence="7 13" id="KW-0479">Metal-binding</keyword>
<dbReference type="FunFam" id="1.10.630.10:FF:000038">
    <property type="entry name" value="Cytochrome P450 84A1"/>
    <property type="match status" value="1"/>
</dbReference>
<dbReference type="Pfam" id="PF00067">
    <property type="entry name" value="p450"/>
    <property type="match status" value="2"/>
</dbReference>
<comment type="similarity">
    <text evidence="4">Belongs to the cytochrome P450 family.</text>
</comment>
<dbReference type="GO" id="GO:0016020">
    <property type="term" value="C:membrane"/>
    <property type="evidence" value="ECO:0007669"/>
    <property type="project" value="UniProtKB-SubCell"/>
</dbReference>
<evidence type="ECO:0000256" key="10">
    <source>
        <dbReference type="ARBA" id="ARBA00023004"/>
    </source>
</evidence>
<keyword evidence="9" id="KW-0560">Oxidoreductase</keyword>
<evidence type="ECO:0000256" key="1">
    <source>
        <dbReference type="ARBA" id="ARBA00001971"/>
    </source>
</evidence>
<feature type="signal peptide" evidence="14">
    <location>
        <begin position="1"/>
        <end position="21"/>
    </location>
</feature>
<evidence type="ECO:0000256" key="9">
    <source>
        <dbReference type="ARBA" id="ARBA00023002"/>
    </source>
</evidence>
<dbReference type="EMBL" id="AP019303">
    <property type="protein sequence ID" value="BBH08209.1"/>
    <property type="molecule type" value="Genomic_DNA"/>
</dbReference>
<evidence type="ECO:0000256" key="12">
    <source>
        <dbReference type="ARBA" id="ARBA00023136"/>
    </source>
</evidence>
<dbReference type="SUPFAM" id="SSF48264">
    <property type="entry name" value="Cytochrome P450"/>
    <property type="match status" value="2"/>
</dbReference>
<name>A0A4Y1RV08_PRUDU</name>
<dbReference type="PANTHER" id="PTHR47944:SF5">
    <property type="entry name" value="CYTOCHROME P450 71A1-LIKE"/>
    <property type="match status" value="1"/>
</dbReference>
<evidence type="ECO:0000256" key="8">
    <source>
        <dbReference type="ARBA" id="ARBA00022989"/>
    </source>
</evidence>
<dbReference type="GO" id="GO:0020037">
    <property type="term" value="F:heme binding"/>
    <property type="evidence" value="ECO:0007669"/>
    <property type="project" value="InterPro"/>
</dbReference>
<evidence type="ECO:0000256" key="6">
    <source>
        <dbReference type="ARBA" id="ARBA00022692"/>
    </source>
</evidence>
<dbReference type="InterPro" id="IPR036396">
    <property type="entry name" value="Cyt_P450_sf"/>
</dbReference>
<evidence type="ECO:0000256" key="14">
    <source>
        <dbReference type="SAM" id="SignalP"/>
    </source>
</evidence>
<feature type="binding site" description="axial binding residue" evidence="13">
    <location>
        <position position="442"/>
    </location>
    <ligand>
        <name>heme</name>
        <dbReference type="ChEBI" id="CHEBI:30413"/>
    </ligand>
    <ligandPart>
        <name>Fe</name>
        <dbReference type="ChEBI" id="CHEBI:18248"/>
    </ligandPart>
</feature>
<dbReference type="CDD" id="cd20618">
    <property type="entry name" value="CYP71_clan"/>
    <property type="match status" value="2"/>
</dbReference>
<keyword evidence="8" id="KW-1133">Transmembrane helix</keyword>
<comment type="cofactor">
    <cofactor evidence="1 13">
        <name>heme</name>
        <dbReference type="ChEBI" id="CHEBI:30413"/>
    </cofactor>
</comment>
<keyword evidence="12" id="KW-0472">Membrane</keyword>
<keyword evidence="14" id="KW-0732">Signal</keyword>
<keyword evidence="10 13" id="KW-0408">Iron</keyword>
<evidence type="ECO:0000256" key="13">
    <source>
        <dbReference type="PIRSR" id="PIRSR602401-1"/>
    </source>
</evidence>
<dbReference type="AlphaFoldDB" id="A0A4Y1RV08"/>
<keyword evidence="6" id="KW-0812">Transmembrane</keyword>
<evidence type="ECO:0000256" key="7">
    <source>
        <dbReference type="ARBA" id="ARBA00022723"/>
    </source>
</evidence>
<evidence type="ECO:0000256" key="2">
    <source>
        <dbReference type="ARBA" id="ARBA00004167"/>
    </source>
</evidence>
<comment type="pathway">
    <text evidence="3">Alkaloid biosynthesis.</text>
</comment>
<dbReference type="PRINTS" id="PR00463">
    <property type="entry name" value="EP450I"/>
</dbReference>
<reference evidence="15" key="1">
    <citation type="journal article" date="2019" name="Science">
        <title>Mutation of a bHLH transcription factor allowed almond domestication.</title>
        <authorList>
            <person name="Sanchez-Perez R."/>
            <person name="Pavan S."/>
            <person name="Mazzeo R."/>
            <person name="Moldovan C."/>
            <person name="Aiese Cigliano R."/>
            <person name="Del Cueto J."/>
            <person name="Ricciardi F."/>
            <person name="Lotti C."/>
            <person name="Ricciardi L."/>
            <person name="Dicenta F."/>
            <person name="Lopez-Marques R.L."/>
            <person name="Lindberg Moller B."/>
        </authorList>
    </citation>
    <scope>NUCLEOTIDE SEQUENCE</scope>
</reference>
<protein>
    <submittedName>
        <fullName evidence="15">Cytochrome P450 superfamily protein</fullName>
    </submittedName>
</protein>
<organism evidence="15">
    <name type="scientific">Prunus dulcis</name>
    <name type="common">Almond</name>
    <name type="synonym">Amygdalus dulcis</name>
    <dbReference type="NCBI Taxonomy" id="3755"/>
    <lineage>
        <taxon>Eukaryota</taxon>
        <taxon>Viridiplantae</taxon>
        <taxon>Streptophyta</taxon>
        <taxon>Embryophyta</taxon>
        <taxon>Tracheophyta</taxon>
        <taxon>Spermatophyta</taxon>
        <taxon>Magnoliopsida</taxon>
        <taxon>eudicotyledons</taxon>
        <taxon>Gunneridae</taxon>
        <taxon>Pentapetalae</taxon>
        <taxon>rosids</taxon>
        <taxon>fabids</taxon>
        <taxon>Rosales</taxon>
        <taxon>Rosaceae</taxon>
        <taxon>Amygdaloideae</taxon>
        <taxon>Amygdaleae</taxon>
        <taxon>Prunus</taxon>
    </lineage>
</organism>
<dbReference type="GO" id="GO:0004497">
    <property type="term" value="F:monooxygenase activity"/>
    <property type="evidence" value="ECO:0007669"/>
    <property type="project" value="UniProtKB-KW"/>
</dbReference>
<evidence type="ECO:0000256" key="11">
    <source>
        <dbReference type="ARBA" id="ARBA00023033"/>
    </source>
</evidence>
<proteinExistence type="inferred from homology"/>
<keyword evidence="5 13" id="KW-0349">Heme</keyword>
<dbReference type="PRINTS" id="PR00385">
    <property type="entry name" value="P450"/>
</dbReference>
<keyword evidence="11" id="KW-0503">Monooxygenase</keyword>
<evidence type="ECO:0000256" key="3">
    <source>
        <dbReference type="ARBA" id="ARBA00004913"/>
    </source>
</evidence>
<gene>
    <name evidence="15" type="ORF">Prudu_020335</name>
</gene>
<dbReference type="PROSITE" id="PS00086">
    <property type="entry name" value="CYTOCHROME_P450"/>
    <property type="match status" value="2"/>
</dbReference>
<accession>A0A4Y1RV08</accession>
<feature type="chain" id="PRO_5021294394" evidence="14">
    <location>
        <begin position="22"/>
        <end position="1001"/>
    </location>
</feature>
<dbReference type="InterPro" id="IPR001128">
    <property type="entry name" value="Cyt_P450"/>
</dbReference>
<evidence type="ECO:0000256" key="4">
    <source>
        <dbReference type="ARBA" id="ARBA00010617"/>
    </source>
</evidence>
<dbReference type="PANTHER" id="PTHR47944">
    <property type="entry name" value="CYTOCHROME P450 98A9"/>
    <property type="match status" value="1"/>
</dbReference>
<dbReference type="GO" id="GO:0016705">
    <property type="term" value="F:oxidoreductase activity, acting on paired donors, with incorporation or reduction of molecular oxygen"/>
    <property type="evidence" value="ECO:0007669"/>
    <property type="project" value="InterPro"/>
</dbReference>
<dbReference type="GO" id="GO:0005506">
    <property type="term" value="F:iron ion binding"/>
    <property type="evidence" value="ECO:0007669"/>
    <property type="project" value="InterPro"/>
</dbReference>
<dbReference type="InterPro" id="IPR017972">
    <property type="entry name" value="Cyt_P450_CS"/>
</dbReference>
<comment type="subcellular location">
    <subcellularLocation>
        <location evidence="2">Membrane</location>
        <topology evidence="2">Single-pass membrane protein</topology>
    </subcellularLocation>
</comment>
<sequence>MHFSTLALLVALALLSKILFPLPKKLKLPPGPKPWPIIGNLNLVGPLPHQSAHKLSQTYGPIMQVKLGSCPVVVASSPEMAKQFLKTHDRIFASRPQTAAGKYLNYGYLSVTHAPYGPYWRQGRKIFISEFFSPKSLESFRYIRVEENRAFISRLYAMSGKAVVLKQHLSRLTLSVLCRIVLGKDHFSLTTSKSSIISLKESQDMTDELYLLAGVANIGDWIPWLDVFDLQGYVKRMKALQKKLDRFYEFVLNEHKARKEGVGEFVAKDMVDLLLQLVDDPNDLEVKLTYDTVKAFTQDLVIGGSDTSATTLEWAMSELIKQPNLIKKATEELDRVIGRERWVEEEDLENLPYMDAIMKEAMRKHPVIVLLPHLALEDCNVAGYDVCKGTLVLVNIWSMGRDPTLWDAPDEFRPERFLGNNAIDVKGQSFELLPFGSGRRMCPGYGHALKMVRSCLANMLHGFTWKLPGNVKTEDLGMEESYGLLTHRKFPLVVVTEPRLPIPLALLASLALLSKILFAKRPKLPPGPKPWPIIGNLNLLGPLPHQSLHKLSQTYGPIMQLKFGSYPVVVASSPEMAKQFLKTHDHIFASRPQTAAGKYLTYDYLDVSWAPYGPYWRQGRKIFLTELFSSKRLESFRYIRVEENRAFVSRLYALSGTSVVLKEHVSRLSLSIMSRIVLGKEYFSLTEFESSTMSLKEFQDMLDEFFLLNGASNIGDWIPWLDFLDLQGYVKRMKALEKKMDRFYEFVLHEHKARKEGVKEFVAKDMVDLLLQLVDDPKDLEVKLTYDSIKAFTQDLIAGGTDTSASLLEWAMSELIKQPNLIEKATEELDRVIRKERWVEEKDLENLPYIDAIMKETMRKHPVVVMLPPHLALEDCNVAGYDVCKGTLVFVNLWSMGRDPTLWDAPDEFRPERFLGKAIDVKGQSFEFLPFGSGRRMCPGYSLGLKMIGSCLANMLHGFNWKLPENVQVEDLGMEEVYGLVTPRKFPLVAVTEPRLPIHLY</sequence>
<dbReference type="InterPro" id="IPR002401">
    <property type="entry name" value="Cyt_P450_E_grp-I"/>
</dbReference>
<dbReference type="Gene3D" id="1.10.630.10">
    <property type="entry name" value="Cytochrome P450"/>
    <property type="match status" value="2"/>
</dbReference>